<organism evidence="2 3">
    <name type="scientific">Flavobacterium bomense</name>
    <dbReference type="NCBI Taxonomy" id="2497483"/>
    <lineage>
        <taxon>Bacteria</taxon>
        <taxon>Pseudomonadati</taxon>
        <taxon>Bacteroidota</taxon>
        <taxon>Flavobacteriia</taxon>
        <taxon>Flavobacteriales</taxon>
        <taxon>Flavobacteriaceae</taxon>
        <taxon>Flavobacterium</taxon>
    </lineage>
</organism>
<sequence length="567" mass="63622">MFTSCTEELYDEAIATQFKITSQKIPLQEVVSEINTVQIQIFAKNNARPEFTAEKQQKTKENNTNFIKIIKKDDYTTYSLLLNNYSKEKPFFSFLIITKKETVEKAGIAKFTPTNPIAVFDEKTFTGTFQIFDIYHTVIVQTQFTNGVAQNGRKTSKNTAKSNSCTTNVTTIVHNCTNGGNHAPGVKCGDNLINDGYYEFLITTTCNSAPAINYISAPDAFAGQSATSGSGNSLSFNNEVLSFLYQLTEEEYAVVVANPLLVKYLEQYNVSVESREFAYRVIYSVIYNKENMNFFNETIQYQIDQNWSQESADFAQEMRIRKFDNPTVFNSITPFLIEKNIDDALLDPCSKDVFQKIKNTTNCDFANVFAKLGADNSIYNTTIKTEHNSVMVNGQLQQVTTPANTGRTTLGTKYNYTMYVNPDYNGKSKLFIAALLLHEMAHAYFFSLVDDYNMGATNSFNELPILFNAAVVNQFPIGPDLHHEEIANSYVNAIAAALQEFQPGFPQQVYDDLAWGGLYGTSIFDTLLPVGNPNRERIINRYACEQTGNPQGLGTTNQQNPMGQPCN</sequence>
<dbReference type="EMBL" id="RYDJ01000001">
    <property type="protein sequence ID" value="RTZ08146.1"/>
    <property type="molecule type" value="Genomic_DNA"/>
</dbReference>
<name>A0A432CR33_9FLAO</name>
<dbReference type="RefSeq" id="WP_126561427.1">
    <property type="nucleotide sequence ID" value="NZ_RYDJ01000001.1"/>
</dbReference>
<accession>A0A432CR33</accession>
<reference evidence="2 3" key="1">
    <citation type="submission" date="2018-12" db="EMBL/GenBank/DDBJ databases">
        <title>Flavobacterium sp. nov., isolated from glacier ice.</title>
        <authorList>
            <person name="Liu Q."/>
            <person name="Xin Y.-H."/>
        </authorList>
    </citation>
    <scope>NUCLEOTIDE SEQUENCE [LARGE SCALE GENOMIC DNA]</scope>
    <source>
        <strain evidence="2 3">RB1N8</strain>
    </source>
</reference>
<protein>
    <submittedName>
        <fullName evidence="2">Uncharacterized protein</fullName>
    </submittedName>
</protein>
<gene>
    <name evidence="2" type="ORF">EKL98_02175</name>
</gene>
<evidence type="ECO:0000256" key="1">
    <source>
        <dbReference type="SAM" id="MobiDB-lite"/>
    </source>
</evidence>
<keyword evidence="3" id="KW-1185">Reference proteome</keyword>
<evidence type="ECO:0000313" key="2">
    <source>
        <dbReference type="EMBL" id="RTZ08146.1"/>
    </source>
</evidence>
<dbReference type="AlphaFoldDB" id="A0A432CR33"/>
<feature type="region of interest" description="Disordered" evidence="1">
    <location>
        <begin position="548"/>
        <end position="567"/>
    </location>
</feature>
<comment type="caution">
    <text evidence="2">The sequence shown here is derived from an EMBL/GenBank/DDBJ whole genome shotgun (WGS) entry which is preliminary data.</text>
</comment>
<dbReference type="Proteomes" id="UP000280825">
    <property type="component" value="Unassembled WGS sequence"/>
</dbReference>
<proteinExistence type="predicted"/>
<evidence type="ECO:0000313" key="3">
    <source>
        <dbReference type="Proteomes" id="UP000280825"/>
    </source>
</evidence>